<dbReference type="PANTHER" id="PTHR36156:SF2">
    <property type="entry name" value="CUPIN TYPE-2 DOMAIN-CONTAINING PROTEIN"/>
    <property type="match status" value="1"/>
</dbReference>
<accession>A0ABP9KA47</accession>
<comment type="caution">
    <text evidence="2">The sequence shown here is derived from an EMBL/GenBank/DDBJ whole genome shotgun (WGS) entry which is preliminary data.</text>
</comment>
<sequence>MTKLTGPTRRIVTGHNASGQAIIQEDGPVPRYQKIGGESGPMFHEVWNTTETPVRIDAASGEPPEDGIKLAPPKNGTRIRVLDIPPDGDKLNDVMPEEARAHFAEVGAGDASSHTGAGTKHAHMHRTETVDYGIVLEGELVLIVDEGETVCRAGDIIIQRGTNHGWANRTDRNCRIAFILIDGTFDEGLA</sequence>
<dbReference type="CDD" id="cd02231">
    <property type="entry name" value="cupin_BLL6423-like"/>
    <property type="match status" value="1"/>
</dbReference>
<dbReference type="Gene3D" id="2.60.120.10">
    <property type="entry name" value="Jelly Rolls"/>
    <property type="match status" value="1"/>
</dbReference>
<dbReference type="RefSeq" id="WP_346032735.1">
    <property type="nucleotide sequence ID" value="NZ_BAABHV010000010.1"/>
</dbReference>
<proteinExistence type="predicted"/>
<dbReference type="InterPro" id="IPR011051">
    <property type="entry name" value="RmlC_Cupin_sf"/>
</dbReference>
<dbReference type="InterPro" id="IPR013096">
    <property type="entry name" value="Cupin_2"/>
</dbReference>
<dbReference type="Pfam" id="PF07883">
    <property type="entry name" value="Cupin_2"/>
    <property type="match status" value="1"/>
</dbReference>
<dbReference type="InterPro" id="IPR047142">
    <property type="entry name" value="OryJ/VirC-like"/>
</dbReference>
<dbReference type="Gene3D" id="2.20.70.150">
    <property type="match status" value="1"/>
</dbReference>
<reference evidence="3" key="1">
    <citation type="journal article" date="2019" name="Int. J. Syst. Evol. Microbiol.">
        <title>The Global Catalogue of Microorganisms (GCM) 10K type strain sequencing project: providing services to taxonomists for standard genome sequencing and annotation.</title>
        <authorList>
            <consortium name="The Broad Institute Genomics Platform"/>
            <consortium name="The Broad Institute Genome Sequencing Center for Infectious Disease"/>
            <person name="Wu L."/>
            <person name="Ma J."/>
        </authorList>
    </citation>
    <scope>NUCLEOTIDE SEQUENCE [LARGE SCALE GENOMIC DNA]</scope>
    <source>
        <strain evidence="3">JCM 18014</strain>
    </source>
</reference>
<keyword evidence="3" id="KW-1185">Reference proteome</keyword>
<dbReference type="Proteomes" id="UP001500518">
    <property type="component" value="Unassembled WGS sequence"/>
</dbReference>
<evidence type="ECO:0000259" key="1">
    <source>
        <dbReference type="Pfam" id="PF07883"/>
    </source>
</evidence>
<evidence type="ECO:0000313" key="2">
    <source>
        <dbReference type="EMBL" id="GAA5054558.1"/>
    </source>
</evidence>
<name>A0ABP9KA47_9SPHN</name>
<dbReference type="EMBL" id="BAABHV010000010">
    <property type="protein sequence ID" value="GAA5054558.1"/>
    <property type="molecule type" value="Genomic_DNA"/>
</dbReference>
<organism evidence="2 3">
    <name type="scientific">Erythrobacter westpacificensis</name>
    <dbReference type="NCBI Taxonomy" id="1055231"/>
    <lineage>
        <taxon>Bacteria</taxon>
        <taxon>Pseudomonadati</taxon>
        <taxon>Pseudomonadota</taxon>
        <taxon>Alphaproteobacteria</taxon>
        <taxon>Sphingomonadales</taxon>
        <taxon>Erythrobacteraceae</taxon>
        <taxon>Erythrobacter/Porphyrobacter group</taxon>
        <taxon>Erythrobacter</taxon>
    </lineage>
</organism>
<dbReference type="SUPFAM" id="SSF51182">
    <property type="entry name" value="RmlC-like cupins"/>
    <property type="match status" value="1"/>
</dbReference>
<evidence type="ECO:0000313" key="3">
    <source>
        <dbReference type="Proteomes" id="UP001500518"/>
    </source>
</evidence>
<gene>
    <name evidence="2" type="ORF">GCM10023208_17520</name>
</gene>
<feature type="domain" description="Cupin type-2" evidence="1">
    <location>
        <begin position="116"/>
        <end position="178"/>
    </location>
</feature>
<dbReference type="PANTHER" id="PTHR36156">
    <property type="entry name" value="SLR2101 PROTEIN"/>
    <property type="match status" value="1"/>
</dbReference>
<dbReference type="InterPro" id="IPR014710">
    <property type="entry name" value="RmlC-like_jellyroll"/>
</dbReference>
<protein>
    <submittedName>
        <fullName evidence="2">Cupin domain-containing protein</fullName>
    </submittedName>
</protein>